<dbReference type="Gene3D" id="3.40.50.2000">
    <property type="entry name" value="Glycogen Phosphorylase B"/>
    <property type="match status" value="2"/>
</dbReference>
<comment type="caution">
    <text evidence="2">The sequence shown here is derived from an EMBL/GenBank/DDBJ whole genome shotgun (WGS) entry which is preliminary data.</text>
</comment>
<organism evidence="2 3">
    <name type="scientific">Candidatus Yanofskybacteria bacterium CG10_big_fil_rev_8_21_14_0_10_37_15</name>
    <dbReference type="NCBI Taxonomy" id="1975097"/>
    <lineage>
        <taxon>Bacteria</taxon>
        <taxon>Candidatus Yanofskyibacteriota</taxon>
    </lineage>
</organism>
<gene>
    <name evidence="2" type="ORF">COV30_01275</name>
</gene>
<dbReference type="EMBL" id="PCXP01000019">
    <property type="protein sequence ID" value="PIR41807.1"/>
    <property type="molecule type" value="Genomic_DNA"/>
</dbReference>
<proteinExistence type="predicted"/>
<accession>A0A2H0R5M0</accession>
<dbReference type="Proteomes" id="UP000230208">
    <property type="component" value="Unassembled WGS sequence"/>
</dbReference>
<dbReference type="SUPFAM" id="SSF53756">
    <property type="entry name" value="UDP-Glycosyltransferase/glycogen phosphorylase"/>
    <property type="match status" value="1"/>
</dbReference>
<protein>
    <recommendedName>
        <fullName evidence="1">Glycosyl transferase family 1 domain-containing protein</fullName>
    </recommendedName>
</protein>
<reference evidence="2 3" key="1">
    <citation type="submission" date="2017-09" db="EMBL/GenBank/DDBJ databases">
        <title>Depth-based differentiation of microbial function through sediment-hosted aquifers and enrichment of novel symbionts in the deep terrestrial subsurface.</title>
        <authorList>
            <person name="Probst A.J."/>
            <person name="Ladd B."/>
            <person name="Jarett J.K."/>
            <person name="Geller-Mcgrath D.E."/>
            <person name="Sieber C.M."/>
            <person name="Emerson J.B."/>
            <person name="Anantharaman K."/>
            <person name="Thomas B.C."/>
            <person name="Malmstrom R."/>
            <person name="Stieglmeier M."/>
            <person name="Klingl A."/>
            <person name="Woyke T."/>
            <person name="Ryan C.M."/>
            <person name="Banfield J.F."/>
        </authorList>
    </citation>
    <scope>NUCLEOTIDE SEQUENCE [LARGE SCALE GENOMIC DNA]</scope>
    <source>
        <strain evidence="2">CG10_big_fil_rev_8_21_14_0_10_37_15</strain>
    </source>
</reference>
<dbReference type="InterPro" id="IPR001296">
    <property type="entry name" value="Glyco_trans_1"/>
</dbReference>
<evidence type="ECO:0000259" key="1">
    <source>
        <dbReference type="Pfam" id="PF00534"/>
    </source>
</evidence>
<evidence type="ECO:0000313" key="2">
    <source>
        <dbReference type="EMBL" id="PIR41807.1"/>
    </source>
</evidence>
<sequence>MKLYYVANSKLPTVKAHGVQIIKMCEAFVKAGFECELVIPKRNRYPGTGEDGILAYYGLKTLFKITEIKSLDFAGINLGSFFNKILFWIQQFSFTRSLKKYLAGKEGVVYSRDQFSVSMLDSGKNKLYWEAHNFPRKIKSSFYQNVFKKINGLVVISEGLKKDFSRYYNDDILVAPDGVDLEQFNVKISKEEARKRLNLPLNKKIVIYAGHLYKWKGTASLLEVAKNFQFSIFNFQKKTEDVLFVFVGGTERDVDKFRKKSKGLGNVLILGNRPYNEIPLYLKAADCAVLTGNKSEKISEKYTSPLKMFEYMASGCPIVAQDLPSFREVINESNSILVEAENTEALASGIKTVFENGELADRISQKSFKDVQKYTWLKRAEKIRNFMKN</sequence>
<dbReference type="PANTHER" id="PTHR12526">
    <property type="entry name" value="GLYCOSYLTRANSFERASE"/>
    <property type="match status" value="1"/>
</dbReference>
<evidence type="ECO:0000313" key="3">
    <source>
        <dbReference type="Proteomes" id="UP000230208"/>
    </source>
</evidence>
<dbReference type="CDD" id="cd03794">
    <property type="entry name" value="GT4_WbuB-like"/>
    <property type="match status" value="1"/>
</dbReference>
<feature type="domain" description="Glycosyl transferase family 1" evidence="1">
    <location>
        <begin position="190"/>
        <end position="368"/>
    </location>
</feature>
<dbReference type="Pfam" id="PF00534">
    <property type="entry name" value="Glycos_transf_1"/>
    <property type="match status" value="1"/>
</dbReference>
<dbReference type="AlphaFoldDB" id="A0A2H0R5M0"/>
<name>A0A2H0R5M0_9BACT</name>
<dbReference type="GO" id="GO:0016757">
    <property type="term" value="F:glycosyltransferase activity"/>
    <property type="evidence" value="ECO:0007669"/>
    <property type="project" value="InterPro"/>
</dbReference>